<gene>
    <name evidence="2" type="ORF">S03H2_01518</name>
</gene>
<dbReference type="EMBL" id="BARU01000451">
    <property type="protein sequence ID" value="GAH20816.1"/>
    <property type="molecule type" value="Genomic_DNA"/>
</dbReference>
<accession>X1DIV0</accession>
<comment type="caution">
    <text evidence="2">The sequence shown here is derived from an EMBL/GenBank/DDBJ whole genome shotgun (WGS) entry which is preliminary data.</text>
</comment>
<sequence>MDQRVTPLILLVILKDGKAKADVLSESDTPAQARLLVDPGLLGTEPDKKVRGDVRGDTDPDTGGRGVKINISD</sequence>
<organism evidence="2">
    <name type="scientific">marine sediment metagenome</name>
    <dbReference type="NCBI Taxonomy" id="412755"/>
    <lineage>
        <taxon>unclassified sequences</taxon>
        <taxon>metagenomes</taxon>
        <taxon>ecological metagenomes</taxon>
    </lineage>
</organism>
<proteinExistence type="predicted"/>
<protein>
    <submittedName>
        <fullName evidence="2">Uncharacterized protein</fullName>
    </submittedName>
</protein>
<name>X1DIV0_9ZZZZ</name>
<dbReference type="AlphaFoldDB" id="X1DIV0"/>
<reference evidence="2" key="1">
    <citation type="journal article" date="2014" name="Front. Microbiol.">
        <title>High frequency of phylogenetically diverse reductive dehalogenase-homologous genes in deep subseafloor sedimentary metagenomes.</title>
        <authorList>
            <person name="Kawai M."/>
            <person name="Futagami T."/>
            <person name="Toyoda A."/>
            <person name="Takaki Y."/>
            <person name="Nishi S."/>
            <person name="Hori S."/>
            <person name="Arai W."/>
            <person name="Tsubouchi T."/>
            <person name="Morono Y."/>
            <person name="Uchiyama I."/>
            <person name="Ito T."/>
            <person name="Fujiyama A."/>
            <person name="Inagaki F."/>
            <person name="Takami H."/>
        </authorList>
    </citation>
    <scope>NUCLEOTIDE SEQUENCE</scope>
    <source>
        <strain evidence="2">Expedition CK06-06</strain>
    </source>
</reference>
<feature type="region of interest" description="Disordered" evidence="1">
    <location>
        <begin position="41"/>
        <end position="73"/>
    </location>
</feature>
<evidence type="ECO:0000313" key="2">
    <source>
        <dbReference type="EMBL" id="GAH20816.1"/>
    </source>
</evidence>
<feature type="compositionally biased region" description="Basic and acidic residues" evidence="1">
    <location>
        <begin position="45"/>
        <end position="58"/>
    </location>
</feature>
<feature type="non-terminal residue" evidence="2">
    <location>
        <position position="73"/>
    </location>
</feature>
<evidence type="ECO:0000256" key="1">
    <source>
        <dbReference type="SAM" id="MobiDB-lite"/>
    </source>
</evidence>